<protein>
    <submittedName>
        <fullName evidence="11">Uncharacterized protein</fullName>
    </submittedName>
</protein>
<dbReference type="GO" id="GO:0009103">
    <property type="term" value="P:lipopolysaccharide biosynthetic process"/>
    <property type="evidence" value="ECO:0007669"/>
    <property type="project" value="UniProtKB-ARBA"/>
</dbReference>
<feature type="transmembrane region" description="Helical" evidence="8">
    <location>
        <begin position="212"/>
        <end position="233"/>
    </location>
</feature>
<keyword evidence="12" id="KW-1185">Reference proteome</keyword>
<dbReference type="PANTHER" id="PTHR33908:SF3">
    <property type="entry name" value="UNDECAPRENYL PHOSPHATE-ALPHA-4-AMINO-4-DEOXY-L-ARABINOSE ARABINOSYL TRANSFERASE"/>
    <property type="match status" value="1"/>
</dbReference>
<evidence type="ECO:0000256" key="7">
    <source>
        <dbReference type="ARBA" id="ARBA00023136"/>
    </source>
</evidence>
<keyword evidence="2" id="KW-1003">Cell membrane</keyword>
<feature type="transmembrane region" description="Helical" evidence="8">
    <location>
        <begin position="345"/>
        <end position="364"/>
    </location>
</feature>
<dbReference type="GO" id="GO:0016763">
    <property type="term" value="F:pentosyltransferase activity"/>
    <property type="evidence" value="ECO:0007669"/>
    <property type="project" value="TreeGrafter"/>
</dbReference>
<keyword evidence="7 8" id="KW-0472">Membrane</keyword>
<evidence type="ECO:0000256" key="1">
    <source>
        <dbReference type="ARBA" id="ARBA00004651"/>
    </source>
</evidence>
<dbReference type="GO" id="GO:0010041">
    <property type="term" value="P:response to iron(III) ion"/>
    <property type="evidence" value="ECO:0007669"/>
    <property type="project" value="TreeGrafter"/>
</dbReference>
<organism evidence="11 12">
    <name type="scientific">Rugosibacter aromaticivorans</name>
    <dbReference type="NCBI Taxonomy" id="1565605"/>
    <lineage>
        <taxon>Bacteria</taxon>
        <taxon>Pseudomonadati</taxon>
        <taxon>Pseudomonadota</taxon>
        <taxon>Betaproteobacteria</taxon>
        <taxon>Nitrosomonadales</taxon>
        <taxon>Sterolibacteriaceae</taxon>
        <taxon>Rugosibacter</taxon>
    </lineage>
</organism>
<evidence type="ECO:0000313" key="11">
    <source>
        <dbReference type="EMBL" id="AJP48713.1"/>
    </source>
</evidence>
<dbReference type="InterPro" id="IPR040845">
    <property type="entry name" value="Arnt_C"/>
</dbReference>
<feature type="transmembrane region" description="Helical" evidence="8">
    <location>
        <begin position="409"/>
        <end position="428"/>
    </location>
</feature>
<dbReference type="RefSeq" id="WP_202634717.1">
    <property type="nucleotide sequence ID" value="NZ_CP010554.1"/>
</dbReference>
<feature type="transmembrane region" description="Helical" evidence="8">
    <location>
        <begin position="296"/>
        <end position="314"/>
    </location>
</feature>
<proteinExistence type="predicted"/>
<sequence length="550" mass="62319">MQNDLSKRTLLVLLLLAIVAWFGTLDYRKLIKTDEGRYAEISREMVVSGNWLTPRLNGIKYFEKPSLQYWATAAAFKTFGFHEWTARLWTALTGFLTVLVVWWSGRKLFGESAGLYGAMVLISNLYFVGMGHFNALDMGLTLFTTLALAGFCFAQRDGATQQEQKLGMLLTWAAMAFAVLSKGLIGIVLPGVTLILYSLFARDWAPWRRLSLIPGTLIFLAIAAPWFVAVSMVNPEFPRFFFIQEHFLRYATDEGRREGPVYYFISILLIGMLPWLLVMLDTLWRTAKERSKLDRPALILLIWTIFVFIFFSISRSKLPSYILPIFPALALLMGRHLAALSASELKARTMPVGLIMLAGLFFIAKAADDVRDPISHPLYQQYEYWLYAATAVALFGVIYCLYQAGKDRKLAALIGFSVSGLIASLITLNGHNTLAPTQSSYDIAQKVRPLLTPDVPFYSVRTYDQTLPFYLNRTLTLVDYRDEFDYGLKQQPELAIHSMDDFHLRWTADKQAFALMTPPEHETLRSQGLPMEVVLNDGKRVIVRKADAGR</sequence>
<dbReference type="Pfam" id="PF02366">
    <property type="entry name" value="PMT"/>
    <property type="match status" value="1"/>
</dbReference>
<dbReference type="AlphaFoldDB" id="A0A0C5JAC1"/>
<evidence type="ECO:0000256" key="2">
    <source>
        <dbReference type="ARBA" id="ARBA00022475"/>
    </source>
</evidence>
<evidence type="ECO:0000259" key="10">
    <source>
        <dbReference type="Pfam" id="PF18583"/>
    </source>
</evidence>
<feature type="transmembrane region" description="Helical" evidence="8">
    <location>
        <begin position="86"/>
        <end position="103"/>
    </location>
</feature>
<dbReference type="PANTHER" id="PTHR33908">
    <property type="entry name" value="MANNOSYLTRANSFERASE YKCB-RELATED"/>
    <property type="match status" value="1"/>
</dbReference>
<reference evidence="11 12" key="1">
    <citation type="journal article" date="2015" name="Genome Announc.">
        <title>Complete Genome Sequence of a Novel Bacterium within the Family Rhodocyclaceae That Degrades Polycyclic Aromatic Hydrocarbons.</title>
        <authorList>
            <person name="Singleton D.R."/>
            <person name="Dickey A.N."/>
            <person name="Scholl E.H."/>
            <person name="Wright F.A."/>
            <person name="Aitken M.D."/>
        </authorList>
    </citation>
    <scope>NUCLEOTIDE SEQUENCE [LARGE SCALE GENOMIC DNA]</scope>
    <source>
        <strain evidence="12">PG1-Ca6</strain>
    </source>
</reference>
<feature type="transmembrane region" description="Helical" evidence="8">
    <location>
        <begin position="384"/>
        <end position="402"/>
    </location>
</feature>
<evidence type="ECO:0000259" key="9">
    <source>
        <dbReference type="Pfam" id="PF02366"/>
    </source>
</evidence>
<evidence type="ECO:0000256" key="6">
    <source>
        <dbReference type="ARBA" id="ARBA00022989"/>
    </source>
</evidence>
<evidence type="ECO:0000256" key="5">
    <source>
        <dbReference type="ARBA" id="ARBA00022692"/>
    </source>
</evidence>
<dbReference type="EMBL" id="CP010554">
    <property type="protein sequence ID" value="AJP48713.1"/>
    <property type="molecule type" value="Genomic_DNA"/>
</dbReference>
<dbReference type="GO" id="GO:0005886">
    <property type="term" value="C:plasma membrane"/>
    <property type="evidence" value="ECO:0007669"/>
    <property type="project" value="UniProtKB-SubCell"/>
</dbReference>
<evidence type="ECO:0000256" key="8">
    <source>
        <dbReference type="SAM" id="Phobius"/>
    </source>
</evidence>
<dbReference type="GO" id="GO:0006493">
    <property type="term" value="P:protein O-linked glycosylation"/>
    <property type="evidence" value="ECO:0007669"/>
    <property type="project" value="InterPro"/>
</dbReference>
<evidence type="ECO:0000256" key="4">
    <source>
        <dbReference type="ARBA" id="ARBA00022679"/>
    </source>
</evidence>
<evidence type="ECO:0000313" key="12">
    <source>
        <dbReference type="Proteomes" id="UP000061603"/>
    </source>
</evidence>
<feature type="transmembrane region" description="Helical" evidence="8">
    <location>
        <begin position="172"/>
        <end position="200"/>
    </location>
</feature>
<dbReference type="Proteomes" id="UP000061603">
    <property type="component" value="Chromosome"/>
</dbReference>
<comment type="subcellular location">
    <subcellularLocation>
        <location evidence="1">Cell membrane</location>
        <topology evidence="1">Multi-pass membrane protein</topology>
    </subcellularLocation>
</comment>
<name>A0A0C5JAC1_9PROT</name>
<dbReference type="InterPro" id="IPR050297">
    <property type="entry name" value="LipidA_mod_glycosyltrf_83"/>
</dbReference>
<dbReference type="PATRIC" id="fig|1565605.3.peg.2177"/>
<keyword evidence="5 8" id="KW-0812">Transmembrane</keyword>
<feature type="domain" description="Aminoarabinose transferase C-terminal" evidence="10">
    <location>
        <begin position="443"/>
        <end position="545"/>
    </location>
</feature>
<gene>
    <name evidence="11" type="ORF">PG1C_10225</name>
</gene>
<dbReference type="KEGG" id="rbu:PG1C_10225"/>
<dbReference type="GO" id="GO:0000030">
    <property type="term" value="F:mannosyltransferase activity"/>
    <property type="evidence" value="ECO:0007669"/>
    <property type="project" value="InterPro"/>
</dbReference>
<keyword evidence="6 8" id="KW-1133">Transmembrane helix</keyword>
<dbReference type="Pfam" id="PF18583">
    <property type="entry name" value="Arnt_C"/>
    <property type="match status" value="1"/>
</dbReference>
<keyword evidence="4" id="KW-0808">Transferase</keyword>
<accession>A0A0C5JAC1</accession>
<dbReference type="STRING" id="1565605.PG1C_10225"/>
<dbReference type="InterPro" id="IPR003342">
    <property type="entry name" value="ArnT-like_N"/>
</dbReference>
<keyword evidence="3" id="KW-0328">Glycosyltransferase</keyword>
<dbReference type="HOGENOM" id="CLU_019200_0_0_4"/>
<feature type="transmembrane region" description="Helical" evidence="8">
    <location>
        <begin position="261"/>
        <end position="284"/>
    </location>
</feature>
<feature type="transmembrane region" description="Helical" evidence="8">
    <location>
        <begin position="115"/>
        <end position="133"/>
    </location>
</feature>
<evidence type="ECO:0000256" key="3">
    <source>
        <dbReference type="ARBA" id="ARBA00022676"/>
    </source>
</evidence>
<feature type="domain" description="ArnT-like N-terminal" evidence="9">
    <location>
        <begin position="28"/>
        <end position="233"/>
    </location>
</feature>
<feature type="transmembrane region" description="Helical" evidence="8">
    <location>
        <begin position="320"/>
        <end position="338"/>
    </location>
</feature>